<feature type="transmembrane region" description="Helical" evidence="19">
    <location>
        <begin position="40"/>
        <end position="64"/>
    </location>
</feature>
<evidence type="ECO:0000256" key="2">
    <source>
        <dbReference type="ARBA" id="ARBA00022475"/>
    </source>
</evidence>
<keyword evidence="2" id="KW-1003">Cell membrane</keyword>
<protein>
    <recommendedName>
        <fullName evidence="16">Serpentine receptor class r-10</fullName>
    </recommendedName>
    <alternativeName>
        <fullName evidence="17">Odorant response abnormal protein 10</fullName>
    </alternativeName>
    <alternativeName>
        <fullName evidence="18">Olfactory receptor 10</fullName>
    </alternativeName>
</protein>
<evidence type="ECO:0000256" key="10">
    <source>
        <dbReference type="ARBA" id="ARBA00023170"/>
    </source>
</evidence>
<dbReference type="GO" id="GO:0042048">
    <property type="term" value="P:olfactory behavior"/>
    <property type="evidence" value="ECO:0007669"/>
    <property type="project" value="TreeGrafter"/>
</dbReference>
<keyword evidence="3" id="KW-0145">Chemotaxis</keyword>
<organism evidence="20 21">
    <name type="scientific">Caenorhabditis nigoni</name>
    <dbReference type="NCBI Taxonomy" id="1611254"/>
    <lineage>
        <taxon>Eukaryota</taxon>
        <taxon>Metazoa</taxon>
        <taxon>Ecdysozoa</taxon>
        <taxon>Nematoda</taxon>
        <taxon>Chromadorea</taxon>
        <taxon>Rhabditida</taxon>
        <taxon>Rhabditina</taxon>
        <taxon>Rhabditomorpha</taxon>
        <taxon>Rhabditoidea</taxon>
        <taxon>Rhabditidae</taxon>
        <taxon>Peloderinae</taxon>
        <taxon>Caenorhabditis</taxon>
    </lineage>
</organism>
<dbReference type="PANTHER" id="PTHR22943">
    <property type="entry name" value="7-TRANSMEMBRANE DOMAIN RECEPTOR C.ELEGANS"/>
    <property type="match status" value="1"/>
</dbReference>
<keyword evidence="10" id="KW-0675">Receptor</keyword>
<feature type="transmembrane region" description="Helical" evidence="19">
    <location>
        <begin position="278"/>
        <end position="302"/>
    </location>
</feature>
<evidence type="ECO:0000313" key="21">
    <source>
        <dbReference type="Proteomes" id="UP000230233"/>
    </source>
</evidence>
<accession>A0A2G5T4W6</accession>
<feature type="transmembrane region" description="Helical" evidence="19">
    <location>
        <begin position="198"/>
        <end position="224"/>
    </location>
</feature>
<evidence type="ECO:0000313" key="20">
    <source>
        <dbReference type="EMBL" id="PIC22454.1"/>
    </source>
</evidence>
<keyword evidence="6" id="KW-0552">Olfaction</keyword>
<evidence type="ECO:0000256" key="8">
    <source>
        <dbReference type="ARBA" id="ARBA00023069"/>
    </source>
</evidence>
<evidence type="ECO:0000256" key="15">
    <source>
        <dbReference type="ARBA" id="ARBA00064300"/>
    </source>
</evidence>
<comment type="function">
    <text evidence="13">An odorant receptor which affects chemotaxis to the volatile odorant diacetyl. Specifies AWA neuronal cell fate via the odr-7 pathway.</text>
</comment>
<evidence type="ECO:0000256" key="6">
    <source>
        <dbReference type="ARBA" id="ARBA00022725"/>
    </source>
</evidence>
<proteinExistence type="inferred from homology"/>
<dbReference type="GO" id="GO:0006935">
    <property type="term" value="P:chemotaxis"/>
    <property type="evidence" value="ECO:0007669"/>
    <property type="project" value="UniProtKB-KW"/>
</dbReference>
<keyword evidence="11" id="KW-0325">Glycoprotein</keyword>
<dbReference type="EMBL" id="PDUG01000005">
    <property type="protein sequence ID" value="PIC22454.1"/>
    <property type="molecule type" value="Genomic_DNA"/>
</dbReference>
<comment type="subunit">
    <text evidence="15">Interacts with odr-4.</text>
</comment>
<evidence type="ECO:0000256" key="5">
    <source>
        <dbReference type="ARBA" id="ARBA00022692"/>
    </source>
</evidence>
<keyword evidence="7 19" id="KW-1133">Transmembrane helix</keyword>
<keyword evidence="8" id="KW-0969">Cilium</keyword>
<comment type="similarity">
    <text evidence="14">Belongs to the nematode receptor-like protein str family.</text>
</comment>
<evidence type="ECO:0000256" key="7">
    <source>
        <dbReference type="ARBA" id="ARBA00022989"/>
    </source>
</evidence>
<keyword evidence="4" id="KW-0716">Sensory transduction</keyword>
<dbReference type="SUPFAM" id="SSF81321">
    <property type="entry name" value="Family A G protein-coupled receptor-like"/>
    <property type="match status" value="1"/>
</dbReference>
<dbReference type="FunFam" id="1.20.1070.10:FF:000128">
    <property type="entry name" value="Seven TM Receptor"/>
    <property type="match status" value="1"/>
</dbReference>
<keyword evidence="21" id="KW-1185">Reference proteome</keyword>
<name>A0A2G5T4W6_9PELO</name>
<dbReference type="Pfam" id="PF10326">
    <property type="entry name" value="7TM_GPCR_Str"/>
    <property type="match status" value="1"/>
</dbReference>
<dbReference type="PANTHER" id="PTHR22943:SF82">
    <property type="entry name" value="SEVEN TM RECEPTOR"/>
    <property type="match status" value="1"/>
</dbReference>
<evidence type="ECO:0000256" key="9">
    <source>
        <dbReference type="ARBA" id="ARBA00023136"/>
    </source>
</evidence>
<evidence type="ECO:0000256" key="11">
    <source>
        <dbReference type="ARBA" id="ARBA00023180"/>
    </source>
</evidence>
<evidence type="ECO:0000256" key="18">
    <source>
        <dbReference type="ARBA" id="ARBA00082489"/>
    </source>
</evidence>
<dbReference type="AlphaFoldDB" id="A0A2G5T4W6"/>
<reference evidence="21" key="1">
    <citation type="submission" date="2017-10" db="EMBL/GenBank/DDBJ databases">
        <title>Rapid genome shrinkage in a self-fertile nematode reveals novel sperm competition proteins.</title>
        <authorList>
            <person name="Yin D."/>
            <person name="Schwarz E.M."/>
            <person name="Thomas C.G."/>
            <person name="Felde R.L."/>
            <person name="Korf I.F."/>
            <person name="Cutter A.D."/>
            <person name="Schartner C.M."/>
            <person name="Ralston E.J."/>
            <person name="Meyer B.J."/>
            <person name="Haag E.S."/>
        </authorList>
    </citation>
    <scope>NUCLEOTIDE SEQUENCE [LARGE SCALE GENOMIC DNA]</scope>
    <source>
        <strain evidence="21">JU1422</strain>
    </source>
</reference>
<evidence type="ECO:0000256" key="12">
    <source>
        <dbReference type="ARBA" id="ARBA00023273"/>
    </source>
</evidence>
<feature type="transmembrane region" description="Helical" evidence="19">
    <location>
        <begin position="130"/>
        <end position="150"/>
    </location>
</feature>
<feature type="transmembrane region" description="Helical" evidence="19">
    <location>
        <begin position="6"/>
        <end position="28"/>
    </location>
</feature>
<evidence type="ECO:0000256" key="14">
    <source>
        <dbReference type="ARBA" id="ARBA00061678"/>
    </source>
</evidence>
<dbReference type="InterPro" id="IPR019428">
    <property type="entry name" value="7TM_GPCR_serpentine_rcpt_Str"/>
</dbReference>
<feature type="transmembrane region" description="Helical" evidence="19">
    <location>
        <begin position="84"/>
        <end position="109"/>
    </location>
</feature>
<keyword evidence="12" id="KW-0966">Cell projection</keyword>
<evidence type="ECO:0000256" key="17">
    <source>
        <dbReference type="ARBA" id="ARBA00078653"/>
    </source>
</evidence>
<gene>
    <name evidence="20" type="primary">Cnig_chr_V.g16509</name>
    <name evidence="20" type="ORF">B9Z55_016509</name>
</gene>
<keyword evidence="9 19" id="KW-0472">Membrane</keyword>
<evidence type="ECO:0000256" key="4">
    <source>
        <dbReference type="ARBA" id="ARBA00022606"/>
    </source>
</evidence>
<dbReference type="GO" id="GO:0038022">
    <property type="term" value="F:G protein-coupled olfactory receptor activity"/>
    <property type="evidence" value="ECO:0007669"/>
    <property type="project" value="TreeGrafter"/>
</dbReference>
<sequence length="344" mass="39389">MHSLLHIVQYSGIGLAQVTNLVMLILIHKKAKGLFGSYRYLMAIFTTYSIVYTWIEMIALPLMYVHGSMFIMIVDSFLRYEKLIGLYVLSLYCASFAMCISLLATQFYYRYIAVCQPQNLGKLNGLRLRLLFVPCILFFIAWFCLVFFAMKGTEEKAEYAKKIILEVYKEDTSKVAFIALQFWDEDPDGNKTFRVFDWLSYFGCLSIIGSCFSTILFCATKIYVKLKYSQNVMSRKTRELHGQLLKTLVFQTALPFFTMYSVVGCILSLPIFEIDIGLIANFPGSAACVYPALEPLIAMYFVKDFKNVFKCKSKVEVAVANIEMQKPPYNSLRSSLVPINKVLN</sequence>
<evidence type="ECO:0000256" key="3">
    <source>
        <dbReference type="ARBA" id="ARBA00022500"/>
    </source>
</evidence>
<evidence type="ECO:0000256" key="19">
    <source>
        <dbReference type="SAM" id="Phobius"/>
    </source>
</evidence>
<dbReference type="Gene3D" id="1.20.1070.10">
    <property type="entry name" value="Rhodopsin 7-helix transmembrane proteins"/>
    <property type="match status" value="1"/>
</dbReference>
<evidence type="ECO:0000256" key="16">
    <source>
        <dbReference type="ARBA" id="ARBA00067967"/>
    </source>
</evidence>
<keyword evidence="5 19" id="KW-0812">Transmembrane</keyword>
<evidence type="ECO:0000256" key="13">
    <source>
        <dbReference type="ARBA" id="ARBA00054965"/>
    </source>
</evidence>
<comment type="caution">
    <text evidence="20">The sequence shown here is derived from an EMBL/GenBank/DDBJ whole genome shotgun (WGS) entry which is preliminary data.</text>
</comment>
<dbReference type="OrthoDB" id="5853018at2759"/>
<comment type="subcellular location">
    <subcellularLocation>
        <location evidence="1">Cell projection</location>
        <location evidence="1">Cilium membrane</location>
        <topology evidence="1">Multi-pass membrane protein</topology>
    </subcellularLocation>
</comment>
<dbReference type="GO" id="GO:0060170">
    <property type="term" value="C:ciliary membrane"/>
    <property type="evidence" value="ECO:0007669"/>
    <property type="project" value="UniProtKB-SubCell"/>
</dbReference>
<dbReference type="Proteomes" id="UP000230233">
    <property type="component" value="Chromosome V"/>
</dbReference>
<evidence type="ECO:0000256" key="1">
    <source>
        <dbReference type="ARBA" id="ARBA00004272"/>
    </source>
</evidence>
<feature type="transmembrane region" description="Helical" evidence="19">
    <location>
        <begin position="244"/>
        <end position="272"/>
    </location>
</feature>